<organism evidence="2 3">
    <name type="scientific">Lactuca saligna</name>
    <name type="common">Willowleaf lettuce</name>
    <dbReference type="NCBI Taxonomy" id="75948"/>
    <lineage>
        <taxon>Eukaryota</taxon>
        <taxon>Viridiplantae</taxon>
        <taxon>Streptophyta</taxon>
        <taxon>Embryophyta</taxon>
        <taxon>Tracheophyta</taxon>
        <taxon>Spermatophyta</taxon>
        <taxon>Magnoliopsida</taxon>
        <taxon>eudicotyledons</taxon>
        <taxon>Gunneridae</taxon>
        <taxon>Pentapetalae</taxon>
        <taxon>asterids</taxon>
        <taxon>campanulids</taxon>
        <taxon>Asterales</taxon>
        <taxon>Asteraceae</taxon>
        <taxon>Cichorioideae</taxon>
        <taxon>Cichorieae</taxon>
        <taxon>Lactucinae</taxon>
        <taxon>Lactuca</taxon>
    </lineage>
</organism>
<sequence>MFRAMSTRKGRRGYDQLISEPTADDDRSSEPQMIRSTTLPPNFFGDLPAKFVPEPKVPNFIQREAKKLSKLDPLFSLFEKKSRKKKATAKPEFARYMQYLKEGGSWNPNSTMPVIY</sequence>
<feature type="region of interest" description="Disordered" evidence="1">
    <location>
        <begin position="1"/>
        <end position="35"/>
    </location>
</feature>
<feature type="compositionally biased region" description="Basic residues" evidence="1">
    <location>
        <begin position="1"/>
        <end position="11"/>
    </location>
</feature>
<evidence type="ECO:0000313" key="2">
    <source>
        <dbReference type="EMBL" id="CAI9272340.1"/>
    </source>
</evidence>
<gene>
    <name evidence="2" type="ORF">LSALG_LOCUS12572</name>
</gene>
<protein>
    <submittedName>
        <fullName evidence="2">Uncharacterized protein</fullName>
    </submittedName>
</protein>
<evidence type="ECO:0000313" key="3">
    <source>
        <dbReference type="Proteomes" id="UP001177003"/>
    </source>
</evidence>
<dbReference type="PANTHER" id="PTHR35291:SF3">
    <property type="entry name" value="PROTEIN SHROOM-LIKE"/>
    <property type="match status" value="1"/>
</dbReference>
<accession>A0AA35YB98</accession>
<keyword evidence="3" id="KW-1185">Reference proteome</keyword>
<dbReference type="EMBL" id="OX465078">
    <property type="protein sequence ID" value="CAI9272340.1"/>
    <property type="molecule type" value="Genomic_DNA"/>
</dbReference>
<dbReference type="PANTHER" id="PTHR35291">
    <property type="entry name" value="PROTEIN SHROOM-LIKE"/>
    <property type="match status" value="1"/>
</dbReference>
<evidence type="ECO:0000256" key="1">
    <source>
        <dbReference type="SAM" id="MobiDB-lite"/>
    </source>
</evidence>
<dbReference type="Proteomes" id="UP001177003">
    <property type="component" value="Chromosome 2"/>
</dbReference>
<proteinExistence type="predicted"/>
<reference evidence="2" key="1">
    <citation type="submission" date="2023-04" db="EMBL/GenBank/DDBJ databases">
        <authorList>
            <person name="Vijverberg K."/>
            <person name="Xiong W."/>
            <person name="Schranz E."/>
        </authorList>
    </citation>
    <scope>NUCLEOTIDE SEQUENCE</scope>
</reference>
<dbReference type="AlphaFoldDB" id="A0AA35YB98"/>
<name>A0AA35YB98_LACSI</name>